<evidence type="ECO:0000313" key="3">
    <source>
        <dbReference type="EMBL" id="MED6155310.1"/>
    </source>
</evidence>
<dbReference type="InterPro" id="IPR002156">
    <property type="entry name" value="RNaseH_domain"/>
</dbReference>
<accession>A0ABU6U2C4</accession>
<comment type="caution">
    <text evidence="3">The sequence shown here is derived from an EMBL/GenBank/DDBJ whole genome shotgun (WGS) entry which is preliminary data.</text>
</comment>
<evidence type="ECO:0000313" key="4">
    <source>
        <dbReference type="Proteomes" id="UP001341840"/>
    </source>
</evidence>
<dbReference type="Pfam" id="PF13456">
    <property type="entry name" value="RVT_3"/>
    <property type="match status" value="1"/>
</dbReference>
<keyword evidence="4" id="KW-1185">Reference proteome</keyword>
<feature type="domain" description="RNase H type-1" evidence="2">
    <location>
        <begin position="6"/>
        <end position="48"/>
    </location>
</feature>
<reference evidence="3 4" key="1">
    <citation type="journal article" date="2023" name="Plants (Basel)">
        <title>Bridging the Gap: Combining Genomics and Transcriptomics Approaches to Understand Stylosanthes scabra, an Orphan Legume from the Brazilian Caatinga.</title>
        <authorList>
            <person name="Ferreira-Neto J.R.C."/>
            <person name="da Silva M.D."/>
            <person name="Binneck E."/>
            <person name="de Melo N.F."/>
            <person name="da Silva R.H."/>
            <person name="de Melo A.L.T.M."/>
            <person name="Pandolfi V."/>
            <person name="Bustamante F.O."/>
            <person name="Brasileiro-Vidal A.C."/>
            <person name="Benko-Iseppon A.M."/>
        </authorList>
    </citation>
    <scope>NUCLEOTIDE SEQUENCE [LARGE SCALE GENOMIC DNA]</scope>
    <source>
        <tissue evidence="3">Leaves</tissue>
    </source>
</reference>
<evidence type="ECO:0000259" key="2">
    <source>
        <dbReference type="Pfam" id="PF13456"/>
    </source>
</evidence>
<name>A0ABU6U2C4_9FABA</name>
<dbReference type="EMBL" id="JASCZI010120836">
    <property type="protein sequence ID" value="MED6155310.1"/>
    <property type="molecule type" value="Genomic_DNA"/>
</dbReference>
<organism evidence="3 4">
    <name type="scientific">Stylosanthes scabra</name>
    <dbReference type="NCBI Taxonomy" id="79078"/>
    <lineage>
        <taxon>Eukaryota</taxon>
        <taxon>Viridiplantae</taxon>
        <taxon>Streptophyta</taxon>
        <taxon>Embryophyta</taxon>
        <taxon>Tracheophyta</taxon>
        <taxon>Spermatophyta</taxon>
        <taxon>Magnoliopsida</taxon>
        <taxon>eudicotyledons</taxon>
        <taxon>Gunneridae</taxon>
        <taxon>Pentapetalae</taxon>
        <taxon>rosids</taxon>
        <taxon>fabids</taxon>
        <taxon>Fabales</taxon>
        <taxon>Fabaceae</taxon>
        <taxon>Papilionoideae</taxon>
        <taxon>50 kb inversion clade</taxon>
        <taxon>dalbergioids sensu lato</taxon>
        <taxon>Dalbergieae</taxon>
        <taxon>Pterocarpus clade</taxon>
        <taxon>Stylosanthes</taxon>
    </lineage>
</organism>
<evidence type="ECO:0000256" key="1">
    <source>
        <dbReference type="SAM" id="MobiDB-lite"/>
    </source>
</evidence>
<feature type="region of interest" description="Disordered" evidence="1">
    <location>
        <begin position="70"/>
        <end position="99"/>
    </location>
</feature>
<proteinExistence type="predicted"/>
<dbReference type="Proteomes" id="UP001341840">
    <property type="component" value="Unassembled WGS sequence"/>
</dbReference>
<gene>
    <name evidence="3" type="ORF">PIB30_003909</name>
</gene>
<protein>
    <recommendedName>
        <fullName evidence="2">RNase H type-1 domain-containing protein</fullName>
    </recommendedName>
</protein>
<sequence length="99" mass="11327">MQQQQGNNQWEAQAVLLDVRDILKRTPNLGFTWTPREGNALAHNIASMQQAGGLNRNWCSDPPLIIKEIAEAEQRQSQARQRQHQRSMEEEPPNLTHSS</sequence>